<evidence type="ECO:0000313" key="1">
    <source>
        <dbReference type="EMBL" id="DAE24876.1"/>
    </source>
</evidence>
<dbReference type="NCBIfam" id="TIGR01563">
    <property type="entry name" value="gp16_SPP1"/>
    <property type="match status" value="1"/>
</dbReference>
<organism evidence="1">
    <name type="scientific">Siphoviridae sp. cttJO12</name>
    <dbReference type="NCBI Taxonomy" id="2826492"/>
    <lineage>
        <taxon>Viruses</taxon>
        <taxon>Duplodnaviria</taxon>
        <taxon>Heunggongvirae</taxon>
        <taxon>Uroviricota</taxon>
        <taxon>Caudoviricetes</taxon>
    </lineage>
</organism>
<sequence>MWNKEITLIKKAINGTDDLGQPIIRLSKRKVLATEKSVTNSMLFYGAQFGYKPVFVVLIRWFEYEKESFLECDDVKYVIRRAFKSEKDDFIELQCEELIGDNFEL</sequence>
<reference evidence="1" key="1">
    <citation type="journal article" date="2021" name="Proc. Natl. Acad. Sci. U.S.A.">
        <title>A Catalog of Tens of Thousands of Viruses from Human Metagenomes Reveals Hidden Associations with Chronic Diseases.</title>
        <authorList>
            <person name="Tisza M.J."/>
            <person name="Buck C.B."/>
        </authorList>
    </citation>
    <scope>NUCLEOTIDE SEQUENCE</scope>
    <source>
        <strain evidence="1">CttJO12</strain>
    </source>
</reference>
<accession>A0A8S5R1R6</accession>
<dbReference type="EMBL" id="BK015787">
    <property type="protein sequence ID" value="DAE24876.1"/>
    <property type="molecule type" value="Genomic_DNA"/>
</dbReference>
<dbReference type="InterPro" id="IPR008767">
    <property type="entry name" value="Phage_SPP1_head-tail_adaptor"/>
</dbReference>
<protein>
    <submittedName>
        <fullName evidence="1">Minor capsid protein</fullName>
    </submittedName>
</protein>
<proteinExistence type="predicted"/>
<name>A0A8S5R1R6_9CAUD</name>